<name>A0A917DT18_9BACT</name>
<proteinExistence type="predicted"/>
<dbReference type="RefSeq" id="WP_188766994.1">
    <property type="nucleotide sequence ID" value="NZ_BMKK01000006.1"/>
</dbReference>
<dbReference type="EMBL" id="BMKK01000006">
    <property type="protein sequence ID" value="GGD64435.1"/>
    <property type="molecule type" value="Genomic_DNA"/>
</dbReference>
<protein>
    <recommendedName>
        <fullName evidence="3">DUF1800 domain-containing protein</fullName>
    </recommendedName>
</protein>
<gene>
    <name evidence="1" type="ORF">GCM10011514_30520</name>
</gene>
<dbReference type="Proteomes" id="UP000609064">
    <property type="component" value="Unassembled WGS sequence"/>
</dbReference>
<evidence type="ECO:0000313" key="2">
    <source>
        <dbReference type="Proteomes" id="UP000609064"/>
    </source>
</evidence>
<organism evidence="1 2">
    <name type="scientific">Emticicia aquatilis</name>
    <dbReference type="NCBI Taxonomy" id="1537369"/>
    <lineage>
        <taxon>Bacteria</taxon>
        <taxon>Pseudomonadati</taxon>
        <taxon>Bacteroidota</taxon>
        <taxon>Cytophagia</taxon>
        <taxon>Cytophagales</taxon>
        <taxon>Leadbetterellaceae</taxon>
        <taxon>Emticicia</taxon>
    </lineage>
</organism>
<sequence length="476" mass="55372">MLQKHIQHLYWRAGFGEPYAVVQAAQRQSARQVFKQMLSDSEDFRPIDIVDLREVVAEFRQLREMRDIKKEGNREEVRDKLKDLQKDRKEEQGTLNTNWIDLMVTSRGVLREKIALFWHGHLVSRSLNPAFSQSYLNTLREHALGKFGDLLMAVSKEPSMLQFLNNKQNKKRSPNENFARELIELFTLGRGNYTEKDIKDVARAFTGWDFDLQGKFIFREFQHDNGEKTIFGKTGNFKGEDVIEMILERKETAQFLTAKIYKYFVNENISGKEKRIAELSKRFYKTNYDIADLLENIFTADWFYDQENIGSHIKSPVELLVGIKRTLGATFEDQQPDLFIQKVLGQVLLYPPNVAGWAGGKNWIDSSSLLFRMQLPAMLFLGKEGSISAKKDGDINTEYQTKKRNFKASVDWSNFSRAFTENEKKFVDEISQYLFQVTANESFIQNIVNKFQQSSNEENIKQTAIALMMLPEYQVC</sequence>
<dbReference type="InterPro" id="IPR014917">
    <property type="entry name" value="DUF1800"/>
</dbReference>
<keyword evidence="2" id="KW-1185">Reference proteome</keyword>
<dbReference type="AlphaFoldDB" id="A0A917DT18"/>
<comment type="caution">
    <text evidence="1">The sequence shown here is derived from an EMBL/GenBank/DDBJ whole genome shotgun (WGS) entry which is preliminary data.</text>
</comment>
<accession>A0A917DT18</accession>
<reference evidence="1" key="2">
    <citation type="submission" date="2020-09" db="EMBL/GenBank/DDBJ databases">
        <authorList>
            <person name="Sun Q."/>
            <person name="Zhou Y."/>
        </authorList>
    </citation>
    <scope>NUCLEOTIDE SEQUENCE</scope>
    <source>
        <strain evidence="1">CGMCC 1.15958</strain>
    </source>
</reference>
<evidence type="ECO:0000313" key="1">
    <source>
        <dbReference type="EMBL" id="GGD64435.1"/>
    </source>
</evidence>
<reference evidence="1" key="1">
    <citation type="journal article" date="2014" name="Int. J. Syst. Evol. Microbiol.">
        <title>Complete genome sequence of Corynebacterium casei LMG S-19264T (=DSM 44701T), isolated from a smear-ripened cheese.</title>
        <authorList>
            <consortium name="US DOE Joint Genome Institute (JGI-PGF)"/>
            <person name="Walter F."/>
            <person name="Albersmeier A."/>
            <person name="Kalinowski J."/>
            <person name="Ruckert C."/>
        </authorList>
    </citation>
    <scope>NUCLEOTIDE SEQUENCE</scope>
    <source>
        <strain evidence="1">CGMCC 1.15958</strain>
    </source>
</reference>
<evidence type="ECO:0008006" key="3">
    <source>
        <dbReference type="Google" id="ProtNLM"/>
    </source>
</evidence>
<dbReference type="Pfam" id="PF08811">
    <property type="entry name" value="DUF1800"/>
    <property type="match status" value="1"/>
</dbReference>